<evidence type="ECO:0000313" key="4">
    <source>
        <dbReference type="Proteomes" id="UP001303647"/>
    </source>
</evidence>
<accession>A0AAN7CPK1</accession>
<dbReference type="Gene3D" id="3.40.50.300">
    <property type="entry name" value="P-loop containing nucleotide triphosphate hydrolases"/>
    <property type="match status" value="1"/>
</dbReference>
<gene>
    <name evidence="3" type="ORF">C7999DRAFT_42810</name>
</gene>
<evidence type="ECO:0000313" key="3">
    <source>
        <dbReference type="EMBL" id="KAK4245661.1"/>
    </source>
</evidence>
<dbReference type="GO" id="GO:0003824">
    <property type="term" value="F:catalytic activity"/>
    <property type="evidence" value="ECO:0007669"/>
    <property type="project" value="InterPro"/>
</dbReference>
<dbReference type="Pfam" id="PF13424">
    <property type="entry name" value="TPR_12"/>
    <property type="match status" value="1"/>
</dbReference>
<keyword evidence="4" id="KW-1185">Reference proteome</keyword>
<dbReference type="InterPro" id="IPR053137">
    <property type="entry name" value="NLR-like"/>
</dbReference>
<evidence type="ECO:0000256" key="1">
    <source>
        <dbReference type="SAM" id="MobiDB-lite"/>
    </source>
</evidence>
<dbReference type="SMART" id="SM00028">
    <property type="entry name" value="TPR"/>
    <property type="match status" value="4"/>
</dbReference>
<dbReference type="GO" id="GO:0009116">
    <property type="term" value="P:nucleoside metabolic process"/>
    <property type="evidence" value="ECO:0007669"/>
    <property type="project" value="InterPro"/>
</dbReference>
<dbReference type="InterPro" id="IPR000845">
    <property type="entry name" value="Nucleoside_phosphorylase_d"/>
</dbReference>
<comment type="caution">
    <text evidence="3">The sequence shown here is derived from an EMBL/GenBank/DDBJ whole genome shotgun (WGS) entry which is preliminary data.</text>
</comment>
<organism evidence="3 4">
    <name type="scientific">Corynascus novoguineensis</name>
    <dbReference type="NCBI Taxonomy" id="1126955"/>
    <lineage>
        <taxon>Eukaryota</taxon>
        <taxon>Fungi</taxon>
        <taxon>Dikarya</taxon>
        <taxon>Ascomycota</taxon>
        <taxon>Pezizomycotina</taxon>
        <taxon>Sordariomycetes</taxon>
        <taxon>Sordariomycetidae</taxon>
        <taxon>Sordariales</taxon>
        <taxon>Chaetomiaceae</taxon>
        <taxon>Corynascus</taxon>
    </lineage>
</organism>
<dbReference type="EMBL" id="MU857694">
    <property type="protein sequence ID" value="KAK4245661.1"/>
    <property type="molecule type" value="Genomic_DNA"/>
</dbReference>
<dbReference type="SUPFAM" id="SSF52540">
    <property type="entry name" value="P-loop containing nucleoside triphosphate hydrolases"/>
    <property type="match status" value="1"/>
</dbReference>
<name>A0AAN7CPK1_9PEZI</name>
<dbReference type="Pfam" id="PF01048">
    <property type="entry name" value="PNP_UDP_1"/>
    <property type="match status" value="1"/>
</dbReference>
<dbReference type="InterPro" id="IPR011990">
    <property type="entry name" value="TPR-like_helical_dom_sf"/>
</dbReference>
<feature type="domain" description="Nucleoside phosphorylase" evidence="2">
    <location>
        <begin position="330"/>
        <end position="449"/>
    </location>
</feature>
<dbReference type="Gene3D" id="3.40.50.1580">
    <property type="entry name" value="Nucleoside phosphorylase domain"/>
    <property type="match status" value="1"/>
</dbReference>
<feature type="region of interest" description="Disordered" evidence="1">
    <location>
        <begin position="288"/>
        <end position="324"/>
    </location>
</feature>
<dbReference type="Gene3D" id="1.25.40.10">
    <property type="entry name" value="Tetratricopeptide repeat domain"/>
    <property type="match status" value="2"/>
</dbReference>
<reference evidence="3" key="1">
    <citation type="journal article" date="2023" name="Mol. Phylogenet. Evol.">
        <title>Genome-scale phylogeny and comparative genomics of the fungal order Sordariales.</title>
        <authorList>
            <person name="Hensen N."/>
            <person name="Bonometti L."/>
            <person name="Westerberg I."/>
            <person name="Brannstrom I.O."/>
            <person name="Guillou S."/>
            <person name="Cros-Aarteil S."/>
            <person name="Calhoun S."/>
            <person name="Haridas S."/>
            <person name="Kuo A."/>
            <person name="Mondo S."/>
            <person name="Pangilinan J."/>
            <person name="Riley R."/>
            <person name="LaButti K."/>
            <person name="Andreopoulos B."/>
            <person name="Lipzen A."/>
            <person name="Chen C."/>
            <person name="Yan M."/>
            <person name="Daum C."/>
            <person name="Ng V."/>
            <person name="Clum A."/>
            <person name="Steindorff A."/>
            <person name="Ohm R.A."/>
            <person name="Martin F."/>
            <person name="Silar P."/>
            <person name="Natvig D.O."/>
            <person name="Lalanne C."/>
            <person name="Gautier V."/>
            <person name="Ament-Velasquez S.L."/>
            <person name="Kruys A."/>
            <person name="Hutchinson M.I."/>
            <person name="Powell A.J."/>
            <person name="Barry K."/>
            <person name="Miller A.N."/>
            <person name="Grigoriev I.V."/>
            <person name="Debuchy R."/>
            <person name="Gladieux P."/>
            <person name="Hiltunen Thoren M."/>
            <person name="Johannesson H."/>
        </authorList>
    </citation>
    <scope>NUCLEOTIDE SEQUENCE</scope>
    <source>
        <strain evidence="3">CBS 359.72</strain>
    </source>
</reference>
<feature type="compositionally biased region" description="Basic and acidic residues" evidence="1">
    <location>
        <begin position="311"/>
        <end position="324"/>
    </location>
</feature>
<sequence>MRRLFHRFSKAATDVAAATAEPDLQGQSVTTASSSTKSFPSGIKPLHYPEHATVDIVFIHGLTGDREATWTARGASEPWPKVLLPSELPTARILTFGYDARVVDWRGVVSQSRIGNHAWNLLTALATFREKDETALLTSRQRPESHLQNILQSTRAIAFLGTPHHGVGLARWAELLSRHIGLVKQTNTEIVAILRRESEVLARIQDGFHTMVMARSNEGQGRIDITCFFEELPLPGVGQVVPQHSATLPGYIPIGIHSNHMDMARFVSADDAGFTAVCGELRRWTKQMGAAERRHDNGPAPKSVPKSAPNPKDRQNEPRPRRPATRADFEIAVICALPIEADAVDALFDHHWDDEGPAYDKAAGDPNAYSVGAVGRHNVVLAHMPGMGKANAALVAANCRASFPNIKLAVVVGICGAVPLGPDGDEIILGDVIISDGVVQYDFGRRLPERFVRKDTLLDALGRPNAEVRALLAKLKGLRSRKMLRDSIAGYMEALKAEPELAADYPGIEQDRLFEPTYRHIGDGKSCEECGCNGKVVPRRRLGQGSPQPVVHFGLIASGDAVMKSGEDRDTIALQEGIMAFEMESAGVWDSFPCVVIKGACDYADSHKTKAWQRYAAATAAACMKAFLGYWVPFLQPGIALEFTYWLQETYPEISVFWVHASNAERFRQACASIAQECQVSGYDDPQTDVLPLVKEWLARKHRGRWLMVIDNADDMEAFFGQQTGPTDGRFSGHEGNLGRFIPECSRGAILVTTRNLQTGSRLTKGKRLIEVGMMDEDETTKLLRIRLDTVDAASDEFSALSSRLENLQLALVQAAAFIQENGLVVDEYLALLDKSHQHLVELLSEEFETEGRESETPRAVAETWILSFEQIQRQNTFAGELLSLMSLFGRQAIPLEFLSPYSQRQGQGQRGEIELTKALGVLKAFCFIVEDKAHGLDMHRLVQLVSQKWLSRKGMICQFAQQALLVVSEAYPPGDYETWAICNAYLPHANAVLKFNGTVTNEEGLARAKLLDSIGGLFDYQGQWNDAEKFYKHAADARSIILGEEHHHTLISKANLASTYLRQGRWKEAEVLNRQVMETRKRALGEEHPDTLVAMDNLAKIYSKQGRWEEAEVLHMQAMETRKRVPGEGHPGMLMVTANLARWNEAEILILQVMETSKRVLGEEHPNTLTSMSNLASTYTKQGRWKEAEVLYLQVMETRKRVLGEEHPDTLMAMANLAMTYSRQGRWKETEVLEPRRTRGKTVGRRPRFYNCKRLRGENGCLERNILIR</sequence>
<dbReference type="PANTHER" id="PTHR46082">
    <property type="entry name" value="ATP/GTP-BINDING PROTEIN-RELATED"/>
    <property type="match status" value="1"/>
</dbReference>
<proteinExistence type="predicted"/>
<dbReference type="Proteomes" id="UP001303647">
    <property type="component" value="Unassembled WGS sequence"/>
</dbReference>
<reference evidence="3" key="2">
    <citation type="submission" date="2023-05" db="EMBL/GenBank/DDBJ databases">
        <authorList>
            <consortium name="Lawrence Berkeley National Laboratory"/>
            <person name="Steindorff A."/>
            <person name="Hensen N."/>
            <person name="Bonometti L."/>
            <person name="Westerberg I."/>
            <person name="Brannstrom I.O."/>
            <person name="Guillou S."/>
            <person name="Cros-Aarteil S."/>
            <person name="Calhoun S."/>
            <person name="Haridas S."/>
            <person name="Kuo A."/>
            <person name="Mondo S."/>
            <person name="Pangilinan J."/>
            <person name="Riley R."/>
            <person name="Labutti K."/>
            <person name="Andreopoulos B."/>
            <person name="Lipzen A."/>
            <person name="Chen C."/>
            <person name="Yanf M."/>
            <person name="Daum C."/>
            <person name="Ng V."/>
            <person name="Clum A."/>
            <person name="Ohm R."/>
            <person name="Martin F."/>
            <person name="Silar P."/>
            <person name="Natvig D."/>
            <person name="Lalanne C."/>
            <person name="Gautier V."/>
            <person name="Ament-Velasquez S.L."/>
            <person name="Kruys A."/>
            <person name="Hutchinson M.I."/>
            <person name="Powell A.J."/>
            <person name="Barry K."/>
            <person name="Miller A.N."/>
            <person name="Grigoriev I.V."/>
            <person name="Debuchy R."/>
            <person name="Gladieux P."/>
            <person name="Thoren M.H."/>
            <person name="Johannesson H."/>
        </authorList>
    </citation>
    <scope>NUCLEOTIDE SEQUENCE</scope>
    <source>
        <strain evidence="3">CBS 359.72</strain>
    </source>
</reference>
<dbReference type="SUPFAM" id="SSF53167">
    <property type="entry name" value="Purine and uridine phosphorylases"/>
    <property type="match status" value="1"/>
</dbReference>
<dbReference type="Pfam" id="PF13374">
    <property type="entry name" value="TPR_10"/>
    <property type="match status" value="4"/>
</dbReference>
<dbReference type="InterPro" id="IPR027417">
    <property type="entry name" value="P-loop_NTPase"/>
</dbReference>
<dbReference type="AlphaFoldDB" id="A0AAN7CPK1"/>
<dbReference type="InterPro" id="IPR019734">
    <property type="entry name" value="TPR_rpt"/>
</dbReference>
<dbReference type="PANTHER" id="PTHR46082:SF6">
    <property type="entry name" value="AAA+ ATPASE DOMAIN-CONTAINING PROTEIN-RELATED"/>
    <property type="match status" value="1"/>
</dbReference>
<protein>
    <recommendedName>
        <fullName evidence="2">Nucleoside phosphorylase domain-containing protein</fullName>
    </recommendedName>
</protein>
<evidence type="ECO:0000259" key="2">
    <source>
        <dbReference type="Pfam" id="PF01048"/>
    </source>
</evidence>
<dbReference type="InterPro" id="IPR035994">
    <property type="entry name" value="Nucleoside_phosphorylase_sf"/>
</dbReference>
<dbReference type="SUPFAM" id="SSF48452">
    <property type="entry name" value="TPR-like"/>
    <property type="match status" value="2"/>
</dbReference>